<dbReference type="OrthoDB" id="2192888at2759"/>
<dbReference type="PANTHER" id="PTHR48287:SF1">
    <property type="entry name" value="ARM REPEAT SUPERFAMILY PROTEIN"/>
    <property type="match status" value="1"/>
</dbReference>
<reference evidence="2 3" key="1">
    <citation type="submission" date="2020-11" db="EMBL/GenBank/DDBJ databases">
        <authorList>
            <person name="Wallbank WR R."/>
            <person name="Pardo Diaz C."/>
            <person name="Kozak K."/>
            <person name="Martin S."/>
            <person name="Jiggins C."/>
            <person name="Moest M."/>
            <person name="Warren A I."/>
            <person name="Generalovic N T."/>
            <person name="Byers J.R.P. K."/>
            <person name="Montejo-Kovacevich G."/>
            <person name="Yen C E."/>
        </authorList>
    </citation>
    <scope>NUCLEOTIDE SEQUENCE [LARGE SCALE GENOMIC DNA]</scope>
</reference>
<dbReference type="AlphaFoldDB" id="A0A7R8UUX9"/>
<feature type="region of interest" description="Disordered" evidence="1">
    <location>
        <begin position="142"/>
        <end position="175"/>
    </location>
</feature>
<feature type="compositionally biased region" description="Basic residues" evidence="1">
    <location>
        <begin position="165"/>
        <end position="175"/>
    </location>
</feature>
<evidence type="ECO:0000313" key="2">
    <source>
        <dbReference type="EMBL" id="CAD7087529.1"/>
    </source>
</evidence>
<accession>A0A7R8UUX9</accession>
<sequence length="175" mass="19062">MGSDSDDDDEKESDIKEEDSNPNRRMKRVLEEDSSEDEEMPMASSRKRQALDTISMKTGKSGKSTATSKYVAGGKGIHRPVAASVKSGYSAKSRVSSASTKTAGAFGTDYKSNKAKGDMKKKGKLDPYAYIPLSRNILNKRKRAKNAGQFKNIVTGARKGASKGLKSRVKKAYKK</sequence>
<dbReference type="InterPro" id="IPR052087">
    <property type="entry name" value="RRP12"/>
</dbReference>
<evidence type="ECO:0000313" key="3">
    <source>
        <dbReference type="Proteomes" id="UP000594454"/>
    </source>
</evidence>
<evidence type="ECO:0008006" key="4">
    <source>
        <dbReference type="Google" id="ProtNLM"/>
    </source>
</evidence>
<keyword evidence="3" id="KW-1185">Reference proteome</keyword>
<protein>
    <recommendedName>
        <fullName evidence="4">RRP12-like protein</fullName>
    </recommendedName>
</protein>
<name>A0A7R8UUX9_HERIL</name>
<feature type="compositionally biased region" description="Polar residues" evidence="1">
    <location>
        <begin position="93"/>
        <end position="102"/>
    </location>
</feature>
<feature type="compositionally biased region" description="Polar residues" evidence="1">
    <location>
        <begin position="55"/>
        <end position="68"/>
    </location>
</feature>
<dbReference type="PANTHER" id="PTHR48287">
    <property type="entry name" value="ARM REPEAT SUPERFAMILY PROTEIN"/>
    <property type="match status" value="1"/>
</dbReference>
<feature type="region of interest" description="Disordered" evidence="1">
    <location>
        <begin position="86"/>
        <end position="122"/>
    </location>
</feature>
<dbReference type="EMBL" id="LR899012">
    <property type="protein sequence ID" value="CAD7087529.1"/>
    <property type="molecule type" value="Genomic_DNA"/>
</dbReference>
<feature type="region of interest" description="Disordered" evidence="1">
    <location>
        <begin position="1"/>
        <end position="72"/>
    </location>
</feature>
<organism evidence="2 3">
    <name type="scientific">Hermetia illucens</name>
    <name type="common">Black soldier fly</name>
    <dbReference type="NCBI Taxonomy" id="343691"/>
    <lineage>
        <taxon>Eukaryota</taxon>
        <taxon>Metazoa</taxon>
        <taxon>Ecdysozoa</taxon>
        <taxon>Arthropoda</taxon>
        <taxon>Hexapoda</taxon>
        <taxon>Insecta</taxon>
        <taxon>Pterygota</taxon>
        <taxon>Neoptera</taxon>
        <taxon>Endopterygota</taxon>
        <taxon>Diptera</taxon>
        <taxon>Brachycera</taxon>
        <taxon>Stratiomyomorpha</taxon>
        <taxon>Stratiomyidae</taxon>
        <taxon>Hermetiinae</taxon>
        <taxon>Hermetia</taxon>
    </lineage>
</organism>
<dbReference type="Proteomes" id="UP000594454">
    <property type="component" value="Chromosome 4"/>
</dbReference>
<dbReference type="InParanoid" id="A0A7R8UUX9"/>
<feature type="compositionally biased region" description="Basic and acidic residues" evidence="1">
    <location>
        <begin position="111"/>
        <end position="120"/>
    </location>
</feature>
<proteinExistence type="predicted"/>
<gene>
    <name evidence="2" type="ORF">HERILL_LOCUS10232</name>
</gene>
<evidence type="ECO:0000256" key="1">
    <source>
        <dbReference type="SAM" id="MobiDB-lite"/>
    </source>
</evidence>
<feature type="compositionally biased region" description="Acidic residues" evidence="1">
    <location>
        <begin position="1"/>
        <end position="17"/>
    </location>
</feature>